<evidence type="ECO:0000256" key="5">
    <source>
        <dbReference type="ARBA" id="ARBA00022840"/>
    </source>
</evidence>
<evidence type="ECO:0000256" key="6">
    <source>
        <dbReference type="ARBA" id="ARBA00023146"/>
    </source>
</evidence>
<dbReference type="InterPro" id="IPR002314">
    <property type="entry name" value="aa-tRNA-synt_IIb"/>
</dbReference>
<evidence type="ECO:0000256" key="3">
    <source>
        <dbReference type="ARBA" id="ARBA00022598"/>
    </source>
</evidence>
<keyword evidence="8" id="KW-0175">Coiled coil</keyword>
<dbReference type="EC" id="6.1.1.11" evidence="2"/>
<dbReference type="Pfam" id="PF00587">
    <property type="entry name" value="tRNA-synt_2b"/>
    <property type="match status" value="1"/>
</dbReference>
<dbReference type="PANTHER" id="PTHR11778">
    <property type="entry name" value="SERYL-TRNA SYNTHETASE"/>
    <property type="match status" value="1"/>
</dbReference>
<evidence type="ECO:0000256" key="1">
    <source>
        <dbReference type="ARBA" id="ARBA00010728"/>
    </source>
</evidence>
<dbReference type="InterPro" id="IPR010978">
    <property type="entry name" value="tRNA-bd_arm"/>
</dbReference>
<dbReference type="InterPro" id="IPR002317">
    <property type="entry name" value="Ser-tRNA-ligase_type_1"/>
</dbReference>
<dbReference type="InterPro" id="IPR006195">
    <property type="entry name" value="aa-tRNA-synth_II"/>
</dbReference>
<evidence type="ECO:0000313" key="11">
    <source>
        <dbReference type="Proteomes" id="UP001165740"/>
    </source>
</evidence>
<sequence>MTRHQICLMAVTATSLLPFKCLSTIGSTACRLLHANTRTTYSRFSFLNQLKRLARIQFAAHHNSAEKLTFEKQPASWLFVNNTFGGLYGSHVNLELDLENRLSADNIKQLELILRRRGLPADLSSLVDDFTKLRALERQRNGLVSERNEIAEKLKQMKAEHQDHEPGYQAAAHELLTKLTSIKERIKDLQMIWDLEEQVMVRSLKLPNDIHPTTTDEESTVLREVNNLKGSAKTMSHIEIGKKYNLIKFSNVGPKAYYLKGALAKTELALMTSLVRYFQKHKFYFISGPEFFRTNIMEGCGLEVHNPTEVLTILDNVVTQIEPMIHLAGISTATFVAYVAKCCIGDNYLPLNMFSCGRRYQNSHLPGLYGANQTTQVGIFSCLLQEDLDKQFGTNIELIWNFLAPLGFPIRLTQVKAADLQLAERRRVEIQIYAPSLQKYIPIGNVSDLSDFVSRRLMVRHNQNHPDYRFAPMLHMISGTGVNVTALLAVWMEHSNTDLDKFCFLPLPV</sequence>
<comment type="similarity">
    <text evidence="1">Belongs to the class-II aminoacyl-tRNA synthetase family. Type-1 seryl-tRNA synthetase subfamily.</text>
</comment>
<dbReference type="AlphaFoldDB" id="A0A9W3BCW9"/>
<reference evidence="12" key="1">
    <citation type="submission" date="2025-08" db="UniProtKB">
        <authorList>
            <consortium name="RefSeq"/>
        </authorList>
    </citation>
    <scope>IDENTIFICATION</scope>
</reference>
<keyword evidence="4" id="KW-0547">Nucleotide-binding</keyword>
<keyword evidence="3" id="KW-0436">Ligase</keyword>
<keyword evidence="9" id="KW-0732">Signal</keyword>
<name>A0A9W3BCW9_BIOGL</name>
<dbReference type="Gene3D" id="3.30.930.10">
    <property type="entry name" value="Bira Bifunctional Protein, Domain 2"/>
    <property type="match status" value="1"/>
</dbReference>
<dbReference type="SUPFAM" id="SSF46589">
    <property type="entry name" value="tRNA-binding arm"/>
    <property type="match status" value="1"/>
</dbReference>
<gene>
    <name evidence="12" type="primary">LOC106071774</name>
</gene>
<evidence type="ECO:0000313" key="12">
    <source>
        <dbReference type="RefSeq" id="XP_055897271.1"/>
    </source>
</evidence>
<evidence type="ECO:0000259" key="10">
    <source>
        <dbReference type="PROSITE" id="PS50862"/>
    </source>
</evidence>
<proteinExistence type="inferred from homology"/>
<protein>
    <recommendedName>
        <fullName evidence="2">serine--tRNA ligase</fullName>
        <ecNumber evidence="2">6.1.1.11</ecNumber>
    </recommendedName>
    <alternativeName>
        <fullName evidence="7">Seryl-tRNA synthetase</fullName>
    </alternativeName>
</protein>
<dbReference type="OMA" id="YQTHHEQ"/>
<dbReference type="SUPFAM" id="SSF55681">
    <property type="entry name" value="Class II aaRS and biotin synthetases"/>
    <property type="match status" value="1"/>
</dbReference>
<feature type="coiled-coil region" evidence="8">
    <location>
        <begin position="133"/>
        <end position="160"/>
    </location>
</feature>
<dbReference type="OrthoDB" id="24683at2759"/>
<dbReference type="InterPro" id="IPR042103">
    <property type="entry name" value="SerRS_1_N_sf"/>
</dbReference>
<feature type="chain" id="PRO_5040783685" description="serine--tRNA ligase" evidence="9">
    <location>
        <begin position="24"/>
        <end position="509"/>
    </location>
</feature>
<accession>A0A9W3BCW9</accession>
<dbReference type="RefSeq" id="XP_055897271.1">
    <property type="nucleotide sequence ID" value="XM_056041296.1"/>
</dbReference>
<dbReference type="PROSITE" id="PS50862">
    <property type="entry name" value="AA_TRNA_LIGASE_II"/>
    <property type="match status" value="1"/>
</dbReference>
<evidence type="ECO:0000256" key="9">
    <source>
        <dbReference type="SAM" id="SignalP"/>
    </source>
</evidence>
<dbReference type="GeneID" id="106071774"/>
<dbReference type="GO" id="GO:0004828">
    <property type="term" value="F:serine-tRNA ligase activity"/>
    <property type="evidence" value="ECO:0007669"/>
    <property type="project" value="UniProtKB-EC"/>
</dbReference>
<keyword evidence="5" id="KW-0067">ATP-binding</keyword>
<evidence type="ECO:0000256" key="7">
    <source>
        <dbReference type="ARBA" id="ARBA00031113"/>
    </source>
</evidence>
<evidence type="ECO:0000256" key="8">
    <source>
        <dbReference type="SAM" id="Coils"/>
    </source>
</evidence>
<dbReference type="Proteomes" id="UP001165740">
    <property type="component" value="Chromosome 9"/>
</dbReference>
<evidence type="ECO:0000256" key="2">
    <source>
        <dbReference type="ARBA" id="ARBA00012840"/>
    </source>
</evidence>
<feature type="signal peptide" evidence="9">
    <location>
        <begin position="1"/>
        <end position="23"/>
    </location>
</feature>
<dbReference type="GO" id="GO:0005524">
    <property type="term" value="F:ATP binding"/>
    <property type="evidence" value="ECO:0007669"/>
    <property type="project" value="UniProtKB-KW"/>
</dbReference>
<feature type="domain" description="Aminoacyl-transfer RNA synthetases class-II family profile" evidence="10">
    <location>
        <begin position="270"/>
        <end position="506"/>
    </location>
</feature>
<evidence type="ECO:0000256" key="4">
    <source>
        <dbReference type="ARBA" id="ARBA00022741"/>
    </source>
</evidence>
<dbReference type="Gene3D" id="1.10.287.40">
    <property type="entry name" value="Serine-tRNA synthetase, tRNA binding domain"/>
    <property type="match status" value="1"/>
</dbReference>
<dbReference type="InterPro" id="IPR045864">
    <property type="entry name" value="aa-tRNA-synth_II/BPL/LPL"/>
</dbReference>
<keyword evidence="11" id="KW-1185">Reference proteome</keyword>
<organism evidence="11 12">
    <name type="scientific">Biomphalaria glabrata</name>
    <name type="common">Bloodfluke planorb</name>
    <name type="synonym">Freshwater snail</name>
    <dbReference type="NCBI Taxonomy" id="6526"/>
    <lineage>
        <taxon>Eukaryota</taxon>
        <taxon>Metazoa</taxon>
        <taxon>Spiralia</taxon>
        <taxon>Lophotrochozoa</taxon>
        <taxon>Mollusca</taxon>
        <taxon>Gastropoda</taxon>
        <taxon>Heterobranchia</taxon>
        <taxon>Euthyneura</taxon>
        <taxon>Panpulmonata</taxon>
        <taxon>Hygrophila</taxon>
        <taxon>Lymnaeoidea</taxon>
        <taxon>Planorbidae</taxon>
        <taxon>Biomphalaria</taxon>
    </lineage>
</organism>
<dbReference type="GO" id="GO:0006434">
    <property type="term" value="P:seryl-tRNA aminoacylation"/>
    <property type="evidence" value="ECO:0007669"/>
    <property type="project" value="InterPro"/>
</dbReference>
<keyword evidence="6" id="KW-0030">Aminoacyl-tRNA synthetase</keyword>